<comment type="caution">
    <text evidence="3">The sequence shown here is derived from an EMBL/GenBank/DDBJ whole genome shotgun (WGS) entry which is preliminary data.</text>
</comment>
<evidence type="ECO:0000313" key="3">
    <source>
        <dbReference type="EMBL" id="HGT40271.1"/>
    </source>
</evidence>
<feature type="domain" description="CHAD" evidence="2">
    <location>
        <begin position="8"/>
        <end position="280"/>
    </location>
</feature>
<dbReference type="InterPro" id="IPR038186">
    <property type="entry name" value="CHAD_dom_sf"/>
</dbReference>
<dbReference type="AlphaFoldDB" id="A0A7C4LRU0"/>
<dbReference type="Gene3D" id="1.40.20.10">
    <property type="entry name" value="CHAD domain"/>
    <property type="match status" value="1"/>
</dbReference>
<evidence type="ECO:0000256" key="1">
    <source>
        <dbReference type="SAM" id="MobiDB-lite"/>
    </source>
</evidence>
<dbReference type="InterPro" id="IPR007899">
    <property type="entry name" value="CHAD_dom"/>
</dbReference>
<proteinExistence type="predicted"/>
<dbReference type="PROSITE" id="PS51708">
    <property type="entry name" value="CHAD"/>
    <property type="match status" value="1"/>
</dbReference>
<feature type="region of interest" description="Disordered" evidence="1">
    <location>
        <begin position="303"/>
        <end position="328"/>
    </location>
</feature>
<evidence type="ECO:0000259" key="2">
    <source>
        <dbReference type="PROSITE" id="PS51708"/>
    </source>
</evidence>
<name>A0A7C4LRU0_9PLAN</name>
<dbReference type="EMBL" id="DSVQ01000016">
    <property type="protein sequence ID" value="HGT40271.1"/>
    <property type="molecule type" value="Genomic_DNA"/>
</dbReference>
<accession>A0A7C4LRU0</accession>
<dbReference type="PANTHER" id="PTHR39339:SF1">
    <property type="entry name" value="CHAD DOMAIN-CONTAINING PROTEIN"/>
    <property type="match status" value="1"/>
</dbReference>
<dbReference type="SMART" id="SM00880">
    <property type="entry name" value="CHAD"/>
    <property type="match status" value="1"/>
</dbReference>
<feature type="compositionally biased region" description="Pro residues" evidence="1">
    <location>
        <begin position="303"/>
        <end position="312"/>
    </location>
</feature>
<dbReference type="Pfam" id="PF05235">
    <property type="entry name" value="CHAD"/>
    <property type="match status" value="1"/>
</dbReference>
<dbReference type="PANTHER" id="PTHR39339">
    <property type="entry name" value="SLR1444 PROTEIN"/>
    <property type="match status" value="1"/>
</dbReference>
<protein>
    <submittedName>
        <fullName evidence="3">CHAD domain-containing protein</fullName>
    </submittedName>
</protein>
<organism evidence="3">
    <name type="scientific">Schlesneria paludicola</name>
    <dbReference type="NCBI Taxonomy" id="360056"/>
    <lineage>
        <taxon>Bacteria</taxon>
        <taxon>Pseudomonadati</taxon>
        <taxon>Planctomycetota</taxon>
        <taxon>Planctomycetia</taxon>
        <taxon>Planctomycetales</taxon>
        <taxon>Planctomycetaceae</taxon>
        <taxon>Schlesneria</taxon>
    </lineage>
</organism>
<reference evidence="3" key="1">
    <citation type="journal article" date="2020" name="mSystems">
        <title>Genome- and Community-Level Interaction Insights into Carbon Utilization and Element Cycling Functions of Hydrothermarchaeota in Hydrothermal Sediment.</title>
        <authorList>
            <person name="Zhou Z."/>
            <person name="Liu Y."/>
            <person name="Xu W."/>
            <person name="Pan J."/>
            <person name="Luo Z.H."/>
            <person name="Li M."/>
        </authorList>
    </citation>
    <scope>NUCLEOTIDE SEQUENCE [LARGE SCALE GENOMIC DNA]</scope>
    <source>
        <strain evidence="3">SpSt-508</strain>
    </source>
</reference>
<sequence length="328" mass="38370">MKFRLRRGQPVRKVVRKLFAFHLERCRAVLSAPPPLPPGQVHEVRKSTKRLRALIALVGSHFGRRQRWFDRQLRELNRHLASVRDAEALQEAFERLIVGDDPFPDDFAAVRVSLLNWAAQHERLSARNLHRALRCLETLVGKWSAARLPKRGWALLKDDLFRTYRRARRTVRRLPARPSAEELHELRKRVKQVQYHWEFLQPLWPPRMTAELEQLELLSDALGQHHDAEMLRLWVTDGRRGDTVARHTVQRLLRLVDRQQQQLAAEARRLAALCFAEPPRSVCQRLRRYWRVWRTQKAEVPAVPPVSTPARPPRVGVEHEDAVAPAAR</sequence>
<gene>
    <name evidence="3" type="ORF">ENS64_13565</name>
</gene>